<dbReference type="EMBL" id="BGPR01002408">
    <property type="protein sequence ID" value="GBM72915.1"/>
    <property type="molecule type" value="Genomic_DNA"/>
</dbReference>
<dbReference type="AlphaFoldDB" id="A0A4Y2I5M9"/>
<sequence length="134" mass="15598">MGAVMRARLTKYVLQTINCSISQTFHWTDSTIVLHWIKGDPNRWKPFVCNQVIEIQDKTESSTWNYCPGEENPAGLLTRGERSVKLRESKVWLHGPDWLPGDRRDWPVEYPEFEIKESSEERKGGRKGKILHTS</sequence>
<keyword evidence="2" id="KW-1185">Reference proteome</keyword>
<protein>
    <submittedName>
        <fullName evidence="1">Uncharacterized protein</fullName>
    </submittedName>
</protein>
<name>A0A4Y2I5M9_ARAVE</name>
<dbReference type="OrthoDB" id="6427388at2759"/>
<comment type="caution">
    <text evidence="1">The sequence shown here is derived from an EMBL/GenBank/DDBJ whole genome shotgun (WGS) entry which is preliminary data.</text>
</comment>
<dbReference type="PANTHER" id="PTHR47331">
    <property type="entry name" value="PHD-TYPE DOMAIN-CONTAINING PROTEIN"/>
    <property type="match status" value="1"/>
</dbReference>
<gene>
    <name evidence="1" type="ORF">AVEN_68494_1</name>
</gene>
<dbReference type="PANTHER" id="PTHR47331:SF1">
    <property type="entry name" value="GAG-LIKE PROTEIN"/>
    <property type="match status" value="1"/>
</dbReference>
<organism evidence="1 2">
    <name type="scientific">Araneus ventricosus</name>
    <name type="common">Orbweaver spider</name>
    <name type="synonym">Epeira ventricosa</name>
    <dbReference type="NCBI Taxonomy" id="182803"/>
    <lineage>
        <taxon>Eukaryota</taxon>
        <taxon>Metazoa</taxon>
        <taxon>Ecdysozoa</taxon>
        <taxon>Arthropoda</taxon>
        <taxon>Chelicerata</taxon>
        <taxon>Arachnida</taxon>
        <taxon>Araneae</taxon>
        <taxon>Araneomorphae</taxon>
        <taxon>Entelegynae</taxon>
        <taxon>Araneoidea</taxon>
        <taxon>Araneidae</taxon>
        <taxon>Araneus</taxon>
    </lineage>
</organism>
<reference evidence="1 2" key="1">
    <citation type="journal article" date="2019" name="Sci. Rep.">
        <title>Orb-weaving spider Araneus ventricosus genome elucidates the spidroin gene catalogue.</title>
        <authorList>
            <person name="Kono N."/>
            <person name="Nakamura H."/>
            <person name="Ohtoshi R."/>
            <person name="Moran D.A.P."/>
            <person name="Shinohara A."/>
            <person name="Yoshida Y."/>
            <person name="Fujiwara M."/>
            <person name="Mori M."/>
            <person name="Tomita M."/>
            <person name="Arakawa K."/>
        </authorList>
    </citation>
    <scope>NUCLEOTIDE SEQUENCE [LARGE SCALE GENOMIC DNA]</scope>
</reference>
<accession>A0A4Y2I5M9</accession>
<evidence type="ECO:0000313" key="1">
    <source>
        <dbReference type="EMBL" id="GBM72915.1"/>
    </source>
</evidence>
<dbReference type="Proteomes" id="UP000499080">
    <property type="component" value="Unassembled WGS sequence"/>
</dbReference>
<proteinExistence type="predicted"/>
<evidence type="ECO:0000313" key="2">
    <source>
        <dbReference type="Proteomes" id="UP000499080"/>
    </source>
</evidence>